<dbReference type="Proteomes" id="UP000823632">
    <property type="component" value="Unassembled WGS sequence"/>
</dbReference>
<dbReference type="SUPFAM" id="SSF56300">
    <property type="entry name" value="Metallo-dependent phosphatases"/>
    <property type="match status" value="1"/>
</dbReference>
<evidence type="ECO:0000313" key="3">
    <source>
        <dbReference type="EMBL" id="MBO8430672.1"/>
    </source>
</evidence>
<dbReference type="AlphaFoldDB" id="A0A9D9H047"/>
<dbReference type="Gene3D" id="3.60.21.10">
    <property type="match status" value="1"/>
</dbReference>
<name>A0A9D9H047_9BACT</name>
<keyword evidence="1" id="KW-0472">Membrane</keyword>
<dbReference type="GO" id="GO:0016787">
    <property type="term" value="F:hydrolase activity"/>
    <property type="evidence" value="ECO:0007669"/>
    <property type="project" value="InterPro"/>
</dbReference>
<reference evidence="3" key="1">
    <citation type="submission" date="2020-10" db="EMBL/GenBank/DDBJ databases">
        <authorList>
            <person name="Gilroy R."/>
        </authorList>
    </citation>
    <scope>NUCLEOTIDE SEQUENCE</scope>
    <source>
        <strain evidence="3">10192</strain>
    </source>
</reference>
<gene>
    <name evidence="3" type="ORF">IAC76_04730</name>
</gene>
<reference evidence="3" key="2">
    <citation type="journal article" date="2021" name="PeerJ">
        <title>Extensive microbial diversity within the chicken gut microbiome revealed by metagenomics and culture.</title>
        <authorList>
            <person name="Gilroy R."/>
            <person name="Ravi A."/>
            <person name="Getino M."/>
            <person name="Pursley I."/>
            <person name="Horton D.L."/>
            <person name="Alikhan N.F."/>
            <person name="Baker D."/>
            <person name="Gharbi K."/>
            <person name="Hall N."/>
            <person name="Watson M."/>
            <person name="Adriaenssens E.M."/>
            <person name="Foster-Nyarko E."/>
            <person name="Jarju S."/>
            <person name="Secka A."/>
            <person name="Antonio M."/>
            <person name="Oren A."/>
            <person name="Chaudhuri R.R."/>
            <person name="La Ragione R."/>
            <person name="Hildebrand F."/>
            <person name="Pallen M.J."/>
        </authorList>
    </citation>
    <scope>NUCLEOTIDE SEQUENCE</scope>
    <source>
        <strain evidence="3">10192</strain>
    </source>
</reference>
<dbReference type="PANTHER" id="PTHR43143:SF1">
    <property type="entry name" value="SERINE_THREONINE-PROTEIN PHOSPHATASE CPPED1"/>
    <property type="match status" value="1"/>
</dbReference>
<dbReference type="PANTHER" id="PTHR43143">
    <property type="entry name" value="METALLOPHOSPHOESTERASE, CALCINEURIN SUPERFAMILY"/>
    <property type="match status" value="1"/>
</dbReference>
<dbReference type="Pfam" id="PF00149">
    <property type="entry name" value="Metallophos"/>
    <property type="match status" value="1"/>
</dbReference>
<dbReference type="InterPro" id="IPR051918">
    <property type="entry name" value="STPP_CPPED1"/>
</dbReference>
<dbReference type="EMBL" id="JADIND010000098">
    <property type="protein sequence ID" value="MBO8430672.1"/>
    <property type="molecule type" value="Genomic_DNA"/>
</dbReference>
<keyword evidence="1" id="KW-0812">Transmembrane</keyword>
<evidence type="ECO:0000313" key="4">
    <source>
        <dbReference type="Proteomes" id="UP000823632"/>
    </source>
</evidence>
<keyword evidence="1" id="KW-1133">Transmembrane helix</keyword>
<feature type="transmembrane region" description="Helical" evidence="1">
    <location>
        <begin position="12"/>
        <end position="31"/>
    </location>
</feature>
<proteinExistence type="predicted"/>
<comment type="caution">
    <text evidence="3">The sequence shown here is derived from an EMBL/GenBank/DDBJ whole genome shotgun (WGS) entry which is preliminary data.</text>
</comment>
<dbReference type="InterPro" id="IPR029052">
    <property type="entry name" value="Metallo-depent_PP-like"/>
</dbReference>
<accession>A0A9D9H047</accession>
<sequence length="322" mass="36438">MKTRKNKESFLSKLFNGIVTLALAGVMFFGLQCYSASSLKFVQLSDVHFASNGQNTTFKMTGESPKLLEDAIQQINEMQGVNFVMFTGDQVNVPYERELNAFLPYAEKLNVPWYITFGNHDRCVGGFLTKELYLDIVGSHNDNFKFTKSYYSFVPQKGFKVIVLDTIPADTLTSNGKVSDEQLLWLDKQLEESQKETVLIFMHVPVIEPFPSSGHKLLNAGEVQAIIEKYKNPIGVFQGHYHSSKITRHGNVLYVSSPALVSYPNAFRVVTVSNQWRKVVFDIKTVETREKSIQKLAKLLVFGSNVYAGTEKDKNSVYEIKK</sequence>
<organism evidence="3 4">
    <name type="scientific">Candidatus Scatousia excrementipullorum</name>
    <dbReference type="NCBI Taxonomy" id="2840936"/>
    <lineage>
        <taxon>Bacteria</taxon>
        <taxon>Candidatus Scatousia</taxon>
    </lineage>
</organism>
<feature type="domain" description="Calcineurin-like phosphoesterase" evidence="2">
    <location>
        <begin position="39"/>
        <end position="243"/>
    </location>
</feature>
<evidence type="ECO:0000256" key="1">
    <source>
        <dbReference type="SAM" id="Phobius"/>
    </source>
</evidence>
<dbReference type="InterPro" id="IPR004843">
    <property type="entry name" value="Calcineurin-like_PHP"/>
</dbReference>
<evidence type="ECO:0000259" key="2">
    <source>
        <dbReference type="Pfam" id="PF00149"/>
    </source>
</evidence>
<protein>
    <submittedName>
        <fullName evidence="3">Metallophosphoesterase</fullName>
    </submittedName>
</protein>